<keyword evidence="2" id="KW-1185">Reference proteome</keyword>
<protein>
    <submittedName>
        <fullName evidence="1">Uncharacterized protein</fullName>
    </submittedName>
</protein>
<dbReference type="AlphaFoldDB" id="A0A1A6G304"/>
<dbReference type="EMBL" id="LZPO01107911">
    <property type="protein sequence ID" value="OBS60224.1"/>
    <property type="molecule type" value="Genomic_DNA"/>
</dbReference>
<name>A0A1A6G304_NEOLE</name>
<dbReference type="Proteomes" id="UP000092124">
    <property type="component" value="Unassembled WGS sequence"/>
</dbReference>
<sequence length="87" mass="9869">MTAEETCSLRCLGPGSCYLSDREESSIDAEPGLTFSRHQYFTVPTSFHAVNSERVEDTRCVMREQLKLPVETKLIREGSVVDTDRKQ</sequence>
<organism evidence="1 2">
    <name type="scientific">Neotoma lepida</name>
    <name type="common">Desert woodrat</name>
    <dbReference type="NCBI Taxonomy" id="56216"/>
    <lineage>
        <taxon>Eukaryota</taxon>
        <taxon>Metazoa</taxon>
        <taxon>Chordata</taxon>
        <taxon>Craniata</taxon>
        <taxon>Vertebrata</taxon>
        <taxon>Euteleostomi</taxon>
        <taxon>Mammalia</taxon>
        <taxon>Eutheria</taxon>
        <taxon>Euarchontoglires</taxon>
        <taxon>Glires</taxon>
        <taxon>Rodentia</taxon>
        <taxon>Myomorpha</taxon>
        <taxon>Muroidea</taxon>
        <taxon>Cricetidae</taxon>
        <taxon>Neotominae</taxon>
        <taxon>Neotoma</taxon>
    </lineage>
</organism>
<reference evidence="1 2" key="1">
    <citation type="submission" date="2016-06" db="EMBL/GenBank/DDBJ databases">
        <title>The Draft Genome Sequence and Annotation of the Desert Woodrat Neotoma lepida.</title>
        <authorList>
            <person name="Campbell M."/>
            <person name="Oakeson K.F."/>
            <person name="Yandell M."/>
            <person name="Halpert J.R."/>
            <person name="Dearing D."/>
        </authorList>
    </citation>
    <scope>NUCLEOTIDE SEQUENCE [LARGE SCALE GENOMIC DNA]</scope>
    <source>
        <strain evidence="1">417</strain>
        <tissue evidence="1">Liver</tissue>
    </source>
</reference>
<accession>A0A1A6G304</accession>
<comment type="caution">
    <text evidence="1">The sequence shown here is derived from an EMBL/GenBank/DDBJ whole genome shotgun (WGS) entry which is preliminary data.</text>
</comment>
<evidence type="ECO:0000313" key="1">
    <source>
        <dbReference type="EMBL" id="OBS60224.1"/>
    </source>
</evidence>
<proteinExistence type="predicted"/>
<gene>
    <name evidence="1" type="ORF">A6R68_08651</name>
</gene>
<evidence type="ECO:0000313" key="2">
    <source>
        <dbReference type="Proteomes" id="UP000092124"/>
    </source>
</evidence>